<dbReference type="InterPro" id="IPR051730">
    <property type="entry name" value="NASP-like"/>
</dbReference>
<comment type="caution">
    <text evidence="10">The sequence shown here is derived from an EMBL/GenBank/DDBJ whole genome shotgun (WGS) entry which is preliminary data.</text>
</comment>
<evidence type="ECO:0000256" key="3">
    <source>
        <dbReference type="ARBA" id="ARBA00022737"/>
    </source>
</evidence>
<dbReference type="PANTHER" id="PTHR15081:SF1">
    <property type="entry name" value="NUCLEAR AUTOANTIGENIC SPERM PROTEIN"/>
    <property type="match status" value="1"/>
</dbReference>
<dbReference type="AlphaFoldDB" id="A0A2A9MP95"/>
<evidence type="ECO:0000256" key="8">
    <source>
        <dbReference type="SAM" id="MobiDB-lite"/>
    </source>
</evidence>
<sequence length="477" mass="50859">MTVPAPPPSEAQEDSKQAVDGAAGANPEVPSPTENAESSPSAPATEQQQENEVDEGETEEAGDDDEKEFAGKDAQTLLDDGKTFFRSKNWSKAAECFSRAVERRVAELDGSDFHPELSTYYLWFGDTLLTKEEQNAELFQFDKPKQEAGDSGSASSTSSGASASSSSSSLSSAPSAEKGENAHGSTEEEVPGGNAAGKVSDEELAFEMLEMAKRCLLKKLENSPPPGAAASSSLQACAKEEGGKSTVAVHTDVIDLSFAYVRLADMQLMNERYDEAAQDYGEAVALRERYHLPKETLMAPLLSLAQATFFSGKKTAALDVFKRTLDIGKEIKEGVLRMPDGMTADALADTIEDLQLQIADVEKQIAEEAAAGKNEEESTKGSQCAARDCIATTTSTFDTAQLDPSSAKVVRVSVRPRSAAVSVISGEGAPSRAGGNDDEEEKYRHSPKKRRIDLRQLQSSPSEQNAVKAAPSAEAKP</sequence>
<keyword evidence="5" id="KW-0539">Nucleus</keyword>
<protein>
    <submittedName>
        <fullName evidence="10">Tetratricopeptide repeat-containing protein</fullName>
    </submittedName>
</protein>
<dbReference type="SMART" id="SM00028">
    <property type="entry name" value="TPR"/>
    <property type="match status" value="3"/>
</dbReference>
<evidence type="ECO:0000313" key="11">
    <source>
        <dbReference type="Proteomes" id="UP000224006"/>
    </source>
</evidence>
<feature type="compositionally biased region" description="Polar residues" evidence="8">
    <location>
        <begin position="456"/>
        <end position="465"/>
    </location>
</feature>
<dbReference type="GO" id="GO:0042393">
    <property type="term" value="F:histone binding"/>
    <property type="evidence" value="ECO:0007669"/>
    <property type="project" value="TreeGrafter"/>
</dbReference>
<name>A0A2A9MP95_BESBE</name>
<dbReference type="InterPro" id="IPR019734">
    <property type="entry name" value="TPR_rpt"/>
</dbReference>
<dbReference type="PANTHER" id="PTHR15081">
    <property type="entry name" value="NUCLEAR AUTOANTIGENIC SPERM PROTEIN NASP -RELATED"/>
    <property type="match status" value="1"/>
</dbReference>
<evidence type="ECO:0000256" key="5">
    <source>
        <dbReference type="ARBA" id="ARBA00023242"/>
    </source>
</evidence>
<feature type="region of interest" description="Disordered" evidence="8">
    <location>
        <begin position="419"/>
        <end position="477"/>
    </location>
</feature>
<dbReference type="Proteomes" id="UP000224006">
    <property type="component" value="Chromosome I"/>
</dbReference>
<dbReference type="RefSeq" id="XP_029221862.1">
    <property type="nucleotide sequence ID" value="XM_029358950.1"/>
</dbReference>
<feature type="region of interest" description="Disordered" evidence="8">
    <location>
        <begin position="142"/>
        <end position="196"/>
    </location>
</feature>
<dbReference type="GeneID" id="40305258"/>
<dbReference type="OrthoDB" id="5587616at2759"/>
<dbReference type="GO" id="GO:0005654">
    <property type="term" value="C:nucleoplasm"/>
    <property type="evidence" value="ECO:0007669"/>
    <property type="project" value="TreeGrafter"/>
</dbReference>
<evidence type="ECO:0000256" key="2">
    <source>
        <dbReference type="ARBA" id="ARBA00008402"/>
    </source>
</evidence>
<reference evidence="10 11" key="1">
    <citation type="submission" date="2017-09" db="EMBL/GenBank/DDBJ databases">
        <title>Genome sequencing of Besnoitia besnoiti strain Bb-Ger1.</title>
        <authorList>
            <person name="Schares G."/>
            <person name="Venepally P."/>
            <person name="Lorenzi H.A."/>
        </authorList>
    </citation>
    <scope>NUCLEOTIDE SEQUENCE [LARGE SCALE GENOMIC DNA]</scope>
    <source>
        <strain evidence="10 11">Bb-Ger1</strain>
    </source>
</reference>
<keyword evidence="4 6" id="KW-0802">TPR repeat</keyword>
<dbReference type="Gene3D" id="1.25.40.10">
    <property type="entry name" value="Tetratricopeptide repeat domain"/>
    <property type="match status" value="1"/>
</dbReference>
<dbReference type="InterPro" id="IPR019544">
    <property type="entry name" value="Tetratricopeptide_SHNi-TPR_dom"/>
</dbReference>
<evidence type="ECO:0000256" key="4">
    <source>
        <dbReference type="ARBA" id="ARBA00022803"/>
    </source>
</evidence>
<feature type="coiled-coil region" evidence="7">
    <location>
        <begin position="344"/>
        <end position="371"/>
    </location>
</feature>
<dbReference type="Pfam" id="PF10516">
    <property type="entry name" value="SHNi-TPR"/>
    <property type="match status" value="1"/>
</dbReference>
<accession>A0A2A9MP95</accession>
<dbReference type="EMBL" id="NWUJ01000001">
    <property type="protein sequence ID" value="PFH37853.1"/>
    <property type="molecule type" value="Genomic_DNA"/>
</dbReference>
<keyword evidence="3" id="KW-0677">Repeat</keyword>
<proteinExistence type="inferred from homology"/>
<dbReference type="PROSITE" id="PS50005">
    <property type="entry name" value="TPR"/>
    <property type="match status" value="1"/>
</dbReference>
<feature type="compositionally biased region" description="Acidic residues" evidence="8">
    <location>
        <begin position="49"/>
        <end position="67"/>
    </location>
</feature>
<evidence type="ECO:0000259" key="9">
    <source>
        <dbReference type="Pfam" id="PF10516"/>
    </source>
</evidence>
<dbReference type="SUPFAM" id="SSF48452">
    <property type="entry name" value="TPR-like"/>
    <property type="match status" value="1"/>
</dbReference>
<feature type="compositionally biased region" description="Polar residues" evidence="8">
    <location>
        <begin position="32"/>
        <end position="48"/>
    </location>
</feature>
<comment type="subcellular location">
    <subcellularLocation>
        <location evidence="1">Nucleus</location>
    </subcellularLocation>
</comment>
<feature type="repeat" description="TPR" evidence="6">
    <location>
        <begin position="257"/>
        <end position="290"/>
    </location>
</feature>
<feature type="region of interest" description="Disordered" evidence="8">
    <location>
        <begin position="1"/>
        <end position="73"/>
    </location>
</feature>
<evidence type="ECO:0000256" key="7">
    <source>
        <dbReference type="SAM" id="Coils"/>
    </source>
</evidence>
<gene>
    <name evidence="10" type="ORF">BESB_001950</name>
</gene>
<dbReference type="GO" id="GO:0006335">
    <property type="term" value="P:DNA replication-dependent chromatin assembly"/>
    <property type="evidence" value="ECO:0007669"/>
    <property type="project" value="TreeGrafter"/>
</dbReference>
<feature type="domain" description="Tetratricopeptide SHNi-TPR" evidence="9">
    <location>
        <begin position="260"/>
        <end position="289"/>
    </location>
</feature>
<keyword evidence="7" id="KW-0175">Coiled coil</keyword>
<evidence type="ECO:0000313" key="10">
    <source>
        <dbReference type="EMBL" id="PFH37853.1"/>
    </source>
</evidence>
<evidence type="ECO:0000256" key="6">
    <source>
        <dbReference type="PROSITE-ProRule" id="PRU00339"/>
    </source>
</evidence>
<dbReference type="VEuPathDB" id="ToxoDB:BESB_001950"/>
<dbReference type="STRING" id="94643.A0A2A9MP95"/>
<keyword evidence="11" id="KW-1185">Reference proteome</keyword>
<dbReference type="KEGG" id="bbes:BESB_001950"/>
<feature type="compositionally biased region" description="Low complexity" evidence="8">
    <location>
        <begin position="149"/>
        <end position="176"/>
    </location>
</feature>
<dbReference type="GO" id="GO:0034080">
    <property type="term" value="P:CENP-A containing chromatin assembly"/>
    <property type="evidence" value="ECO:0007669"/>
    <property type="project" value="TreeGrafter"/>
</dbReference>
<evidence type="ECO:0000256" key="1">
    <source>
        <dbReference type="ARBA" id="ARBA00004123"/>
    </source>
</evidence>
<dbReference type="InterPro" id="IPR011990">
    <property type="entry name" value="TPR-like_helical_dom_sf"/>
</dbReference>
<comment type="similarity">
    <text evidence="2">Belongs to the NASP family.</text>
</comment>
<organism evidence="10 11">
    <name type="scientific">Besnoitia besnoiti</name>
    <name type="common">Apicomplexan protozoan</name>
    <dbReference type="NCBI Taxonomy" id="94643"/>
    <lineage>
        <taxon>Eukaryota</taxon>
        <taxon>Sar</taxon>
        <taxon>Alveolata</taxon>
        <taxon>Apicomplexa</taxon>
        <taxon>Conoidasida</taxon>
        <taxon>Coccidia</taxon>
        <taxon>Eucoccidiorida</taxon>
        <taxon>Eimeriorina</taxon>
        <taxon>Sarcocystidae</taxon>
        <taxon>Besnoitia</taxon>
    </lineage>
</organism>